<gene>
    <name evidence="3" type="ORF">PACLA_8A070632</name>
</gene>
<feature type="compositionally biased region" description="Polar residues" evidence="2">
    <location>
        <begin position="538"/>
        <end position="554"/>
    </location>
</feature>
<dbReference type="InterPro" id="IPR043502">
    <property type="entry name" value="DNA/RNA_pol_sf"/>
</dbReference>
<evidence type="ECO:0000313" key="4">
    <source>
        <dbReference type="Proteomes" id="UP001152795"/>
    </source>
</evidence>
<accession>A0A7D9DC22</accession>
<dbReference type="InterPro" id="IPR000477">
    <property type="entry name" value="RT_dom"/>
</dbReference>
<dbReference type="OrthoDB" id="10027521at2759"/>
<organism evidence="3 4">
    <name type="scientific">Paramuricea clavata</name>
    <name type="common">Red gorgonian</name>
    <name type="synonym">Violescent sea-whip</name>
    <dbReference type="NCBI Taxonomy" id="317549"/>
    <lineage>
        <taxon>Eukaryota</taxon>
        <taxon>Metazoa</taxon>
        <taxon>Cnidaria</taxon>
        <taxon>Anthozoa</taxon>
        <taxon>Octocorallia</taxon>
        <taxon>Malacalcyonacea</taxon>
        <taxon>Plexauridae</taxon>
        <taxon>Paramuricea</taxon>
    </lineage>
</organism>
<feature type="coiled-coil region" evidence="1">
    <location>
        <begin position="407"/>
        <end position="434"/>
    </location>
</feature>
<keyword evidence="1" id="KW-0175">Coiled coil</keyword>
<evidence type="ECO:0000313" key="3">
    <source>
        <dbReference type="EMBL" id="CAB3981289.1"/>
    </source>
</evidence>
<feature type="region of interest" description="Disordered" evidence="2">
    <location>
        <begin position="500"/>
        <end position="564"/>
    </location>
</feature>
<dbReference type="Pfam" id="PF00078">
    <property type="entry name" value="RVT_1"/>
    <property type="match status" value="1"/>
</dbReference>
<protein>
    <submittedName>
        <fullName evidence="3">Uncharacterized protein</fullName>
    </submittedName>
</protein>
<keyword evidence="4" id="KW-1185">Reference proteome</keyword>
<dbReference type="PROSITE" id="PS50878">
    <property type="entry name" value="RT_POL"/>
    <property type="match status" value="1"/>
</dbReference>
<dbReference type="AlphaFoldDB" id="A0A7D9DC22"/>
<dbReference type="SUPFAM" id="SSF56672">
    <property type="entry name" value="DNA/RNA polymerases"/>
    <property type="match status" value="1"/>
</dbReference>
<name>A0A7D9DC22_PARCT</name>
<sequence length="564" mass="64842">MTQKWFDVTDNSNIGRKGVHTTFLDFKKAFDLVDHRILLTKLAEMNVSKAFWSWVKCFLTERNQHVNLHGVISSSAPCPAGVPQGSVISPTLFNIHINDLENTLTNNLTNTHKYADDCTLDEVVANGALSNMQESTNQVMNWANDNKMMVNPKKTKDMWISFSQSSSEPPPIQTDGIEIERVNSFKLLGVWVQNDLKWNTHVCKITKRANKLLFLLRECRKSFLPPEIGLLTYTSKIRPILEYASPVWGGIPKYLEAEIERVQQRSLRILGLEKDTLPTLKERRDKATCNELKRIVEVPKNPCNRFLSGNKNHTYELSRTRDSTPRQLSKTHRHNKQKYDMERDFNNRIRKTQEDMIASSQRTIDDYKSKQMSKNRSRELENQRLLDEAMKKKEKDVIPDSEKDGMIRKLQQIEIKLTAEIASLRKELERTNRTWEMKVTILKQSIHALKDEAFLRATLQKQAAQLHHASVTYASDGPLIIPRDPIPLNKRYRIIPPRFFGGEKTSGIQDTPPRSADTSNKERSDCLRLYPTPCGPINSVNPDTPSTASQQQGSDRTHRINVKI</sequence>
<reference evidence="3" key="1">
    <citation type="submission" date="2020-04" db="EMBL/GenBank/DDBJ databases">
        <authorList>
            <person name="Alioto T."/>
            <person name="Alioto T."/>
            <person name="Gomez Garrido J."/>
        </authorList>
    </citation>
    <scope>NUCLEOTIDE SEQUENCE</scope>
    <source>
        <strain evidence="3">A484AB</strain>
    </source>
</reference>
<evidence type="ECO:0000256" key="2">
    <source>
        <dbReference type="SAM" id="MobiDB-lite"/>
    </source>
</evidence>
<dbReference type="PANTHER" id="PTHR33332">
    <property type="entry name" value="REVERSE TRANSCRIPTASE DOMAIN-CONTAINING PROTEIN"/>
    <property type="match status" value="1"/>
</dbReference>
<proteinExistence type="predicted"/>
<dbReference type="Proteomes" id="UP001152795">
    <property type="component" value="Unassembled WGS sequence"/>
</dbReference>
<dbReference type="EMBL" id="CACRXK020000372">
    <property type="protein sequence ID" value="CAB3981289.1"/>
    <property type="molecule type" value="Genomic_DNA"/>
</dbReference>
<comment type="caution">
    <text evidence="3">The sequence shown here is derived from an EMBL/GenBank/DDBJ whole genome shotgun (WGS) entry which is preliminary data.</text>
</comment>
<evidence type="ECO:0000256" key="1">
    <source>
        <dbReference type="SAM" id="Coils"/>
    </source>
</evidence>